<protein>
    <submittedName>
        <fullName evidence="2">Uncharacterized protein</fullName>
    </submittedName>
</protein>
<accession>W9RLF6</accession>
<gene>
    <name evidence="2" type="ORF">L484_015651</name>
</gene>
<feature type="compositionally biased region" description="Basic and acidic residues" evidence="1">
    <location>
        <begin position="11"/>
        <end position="21"/>
    </location>
</feature>
<organism evidence="2 3">
    <name type="scientific">Morus notabilis</name>
    <dbReference type="NCBI Taxonomy" id="981085"/>
    <lineage>
        <taxon>Eukaryota</taxon>
        <taxon>Viridiplantae</taxon>
        <taxon>Streptophyta</taxon>
        <taxon>Embryophyta</taxon>
        <taxon>Tracheophyta</taxon>
        <taxon>Spermatophyta</taxon>
        <taxon>Magnoliopsida</taxon>
        <taxon>eudicotyledons</taxon>
        <taxon>Gunneridae</taxon>
        <taxon>Pentapetalae</taxon>
        <taxon>rosids</taxon>
        <taxon>fabids</taxon>
        <taxon>Rosales</taxon>
        <taxon>Moraceae</taxon>
        <taxon>Moreae</taxon>
        <taxon>Morus</taxon>
    </lineage>
</organism>
<feature type="compositionally biased region" description="Polar residues" evidence="1">
    <location>
        <begin position="1"/>
        <end position="10"/>
    </location>
</feature>
<feature type="region of interest" description="Disordered" evidence="1">
    <location>
        <begin position="1"/>
        <end position="21"/>
    </location>
</feature>
<dbReference type="AlphaFoldDB" id="W9RLF6"/>
<evidence type="ECO:0000313" key="3">
    <source>
        <dbReference type="Proteomes" id="UP000030645"/>
    </source>
</evidence>
<dbReference type="Proteomes" id="UP000030645">
    <property type="component" value="Unassembled WGS sequence"/>
</dbReference>
<evidence type="ECO:0000256" key="1">
    <source>
        <dbReference type="SAM" id="MobiDB-lite"/>
    </source>
</evidence>
<evidence type="ECO:0000313" key="2">
    <source>
        <dbReference type="EMBL" id="EXB58317.1"/>
    </source>
</evidence>
<keyword evidence="3" id="KW-1185">Reference proteome</keyword>
<reference evidence="3" key="1">
    <citation type="submission" date="2013-01" db="EMBL/GenBank/DDBJ databases">
        <title>Draft Genome Sequence of a Mulberry Tree, Morus notabilis C.K. Schneid.</title>
        <authorList>
            <person name="He N."/>
            <person name="Zhao S."/>
        </authorList>
    </citation>
    <scope>NUCLEOTIDE SEQUENCE</scope>
</reference>
<proteinExistence type="predicted"/>
<name>W9RLF6_9ROSA</name>
<dbReference type="EMBL" id="KE344357">
    <property type="protein sequence ID" value="EXB58317.1"/>
    <property type="molecule type" value="Genomic_DNA"/>
</dbReference>
<sequence length="114" mass="13292">MKLESINLQGNDDKPPEIKSQRIEEKKTAIQWLKETSNSNEFEKYALELTAQLSLTVVDLLVIMQERKDLKQQFQQFKSKVELLMIDDDCFVSRHILNLLEIAETELKGTKNPK</sequence>